<dbReference type="AlphaFoldDB" id="A0AAJ7UJT6"/>
<dbReference type="GO" id="GO:0007186">
    <property type="term" value="P:G protein-coupled receptor signaling pathway"/>
    <property type="evidence" value="ECO:0007669"/>
    <property type="project" value="TreeGrafter"/>
</dbReference>
<dbReference type="InterPro" id="IPR020350">
    <property type="entry name" value="Chemokine-like_TAFA"/>
</dbReference>
<protein>
    <submittedName>
        <fullName evidence="4">Chemokine-like protein TAFA-5</fullName>
    </submittedName>
</protein>
<dbReference type="InterPro" id="IPR040329">
    <property type="entry name" value="TAFA-5"/>
</dbReference>
<name>A0AAJ7UJT6_PETMA</name>
<proteinExistence type="inferred from homology"/>
<dbReference type="PANTHER" id="PTHR31878">
    <property type="entry name" value="CHEMOKINE-LIKE PROTEIN TAFA-5-RELATED"/>
    <property type="match status" value="1"/>
</dbReference>
<evidence type="ECO:0000256" key="1">
    <source>
        <dbReference type="ARBA" id="ARBA00006101"/>
    </source>
</evidence>
<evidence type="ECO:0000313" key="4">
    <source>
        <dbReference type="RefSeq" id="XP_032836028.1"/>
    </source>
</evidence>
<dbReference type="GO" id="GO:0001664">
    <property type="term" value="F:G protein-coupled receptor binding"/>
    <property type="evidence" value="ECO:0007669"/>
    <property type="project" value="TreeGrafter"/>
</dbReference>
<sequence>MSPRWACCLLLSAIISAIIFCIGLRLLREGQLAVGTCEVVTLSHDEVESRRAVSTQTARCACRRGQVAGTTLGQPACVDAHVVRVRAWCDMRPCVAGEQCRPLRGRAGWTCSRPGGRLKTTTVS</sequence>
<keyword evidence="2" id="KW-0732">Signal</keyword>
<organism evidence="3 4">
    <name type="scientific">Petromyzon marinus</name>
    <name type="common">Sea lamprey</name>
    <dbReference type="NCBI Taxonomy" id="7757"/>
    <lineage>
        <taxon>Eukaryota</taxon>
        <taxon>Metazoa</taxon>
        <taxon>Chordata</taxon>
        <taxon>Craniata</taxon>
        <taxon>Vertebrata</taxon>
        <taxon>Cyclostomata</taxon>
        <taxon>Hyperoartia</taxon>
        <taxon>Petromyzontiformes</taxon>
        <taxon>Petromyzontidae</taxon>
        <taxon>Petromyzon</taxon>
    </lineage>
</organism>
<dbReference type="Proteomes" id="UP001318040">
    <property type="component" value="Chromosome 42"/>
</dbReference>
<evidence type="ECO:0000313" key="3">
    <source>
        <dbReference type="Proteomes" id="UP001318040"/>
    </source>
</evidence>
<reference evidence="4" key="1">
    <citation type="submission" date="2025-08" db="UniProtKB">
        <authorList>
            <consortium name="RefSeq"/>
        </authorList>
    </citation>
    <scope>IDENTIFICATION</scope>
    <source>
        <tissue evidence="4">Sperm</tissue>
    </source>
</reference>
<dbReference type="GO" id="GO:0005615">
    <property type="term" value="C:extracellular space"/>
    <property type="evidence" value="ECO:0007669"/>
    <property type="project" value="TreeGrafter"/>
</dbReference>
<dbReference type="RefSeq" id="XP_032836028.1">
    <property type="nucleotide sequence ID" value="XM_032980137.1"/>
</dbReference>
<dbReference type="GeneID" id="116957780"/>
<dbReference type="KEGG" id="pmrn:116957780"/>
<comment type="similarity">
    <text evidence="1">Belongs to the TAFA family.</text>
</comment>
<dbReference type="PANTHER" id="PTHR31878:SF0">
    <property type="entry name" value="CHEMOKINE-LIKE PROTEIN TAFA-5"/>
    <property type="match status" value="1"/>
</dbReference>
<keyword evidence="3" id="KW-1185">Reference proteome</keyword>
<accession>A0AAJ7UJT6</accession>
<evidence type="ECO:0000256" key="2">
    <source>
        <dbReference type="ARBA" id="ARBA00022729"/>
    </source>
</evidence>
<dbReference type="Pfam" id="PF12020">
    <property type="entry name" value="TAFA"/>
    <property type="match status" value="1"/>
</dbReference>
<gene>
    <name evidence="4" type="primary">LOC116957780</name>
</gene>
<dbReference type="GO" id="GO:0048018">
    <property type="term" value="F:receptor ligand activity"/>
    <property type="evidence" value="ECO:0007669"/>
    <property type="project" value="TreeGrafter"/>
</dbReference>